<dbReference type="SMART" id="SM00066">
    <property type="entry name" value="GAL4"/>
    <property type="match status" value="1"/>
</dbReference>
<dbReference type="Pfam" id="PF00172">
    <property type="entry name" value="Zn_clus"/>
    <property type="match status" value="1"/>
</dbReference>
<evidence type="ECO:0000256" key="3">
    <source>
        <dbReference type="ARBA" id="ARBA00023015"/>
    </source>
</evidence>
<feature type="compositionally biased region" description="Low complexity" evidence="6">
    <location>
        <begin position="201"/>
        <end position="211"/>
    </location>
</feature>
<evidence type="ECO:0000256" key="6">
    <source>
        <dbReference type="SAM" id="MobiDB-lite"/>
    </source>
</evidence>
<keyword evidence="2" id="KW-0479">Metal-binding</keyword>
<protein>
    <recommendedName>
        <fullName evidence="7">Zn(2)-C6 fungal-type domain-containing protein</fullName>
    </recommendedName>
</protein>
<proteinExistence type="predicted"/>
<dbReference type="InterPro" id="IPR007219">
    <property type="entry name" value="XnlR_reg_dom"/>
</dbReference>
<keyword evidence="4" id="KW-0804">Transcription</keyword>
<dbReference type="GO" id="GO:0000981">
    <property type="term" value="F:DNA-binding transcription factor activity, RNA polymerase II-specific"/>
    <property type="evidence" value="ECO:0007669"/>
    <property type="project" value="InterPro"/>
</dbReference>
<dbReference type="Pfam" id="PF04082">
    <property type="entry name" value="Fungal_trans"/>
    <property type="match status" value="1"/>
</dbReference>
<dbReference type="SUPFAM" id="SSF57701">
    <property type="entry name" value="Zn2/Cys6 DNA-binding domain"/>
    <property type="match status" value="1"/>
</dbReference>
<evidence type="ECO:0000256" key="1">
    <source>
        <dbReference type="ARBA" id="ARBA00004123"/>
    </source>
</evidence>
<dbReference type="InterPro" id="IPR050815">
    <property type="entry name" value="TF_fung"/>
</dbReference>
<feature type="region of interest" description="Disordered" evidence="6">
    <location>
        <begin position="120"/>
        <end position="211"/>
    </location>
</feature>
<dbReference type="CDD" id="cd12148">
    <property type="entry name" value="fungal_TF_MHR"/>
    <property type="match status" value="1"/>
</dbReference>
<dbReference type="PROSITE" id="PS00463">
    <property type="entry name" value="ZN2_CY6_FUNGAL_1"/>
    <property type="match status" value="1"/>
</dbReference>
<dbReference type="AlphaFoldDB" id="A0A3N4HSM5"/>
<dbReference type="PANTHER" id="PTHR47338:SF5">
    <property type="entry name" value="ZN(II)2CYS6 TRANSCRIPTION FACTOR (EUROFUNG)"/>
    <property type="match status" value="1"/>
</dbReference>
<feature type="compositionally biased region" description="Pro residues" evidence="6">
    <location>
        <begin position="129"/>
        <end position="139"/>
    </location>
</feature>
<sequence length="760" mass="85865">MSTTASINERTSHPAAPPRTITNKTSNKALRRNSACLPCRTRKRRCDGERPACSRCERLGEGERCSYAASGSHHLTRPPSNKILRPSRSRNLSPAPINRNESVDYAGLDQLTTAAQTLAEDETMRMSTPPLPSASPMPAPSIHLYPPTSLPAPGSLHPQLPSITPTSSIRSLPPLDAPPLPNSSPTDHYANHHINSRPPQHSNGHSSYSNHNGYPTHYRAQDHDTFTPNFFQSSFLFQGYEDLMQDEDSLPDYNSAGNWRGMGRSNSTSPPMEHIQYLPLRGDIALDIADQFFERYHPLLPCINKAEFMNELEDPKARENPNILMLAVLAVACMEQDDRDVREVAPILYSRAKQKFNIACTEGNYSVRAVQAAIWMAMYLFINAKMAELWILLGSAYRMASPLGLNKLDWKTDPPSGTSSVVRSERDKESRRRVIWALFTLDRYFSFSCGWPFSIDDRFFRVYAPAQDDLYQDHKTQRFEHSSGDFFSDEGEFTFAQGPTSTHLGHIHFICEFCLLLGRISDFHNKPETHGPNIREEDEFRRLESKLARVRLKIPPKLGRLTNHDRIHDTLTFQLEILHQLCTVVLYHPASHSNSSSSALSQIIEPQPHSDQDNLALAAVSNILTAMKKAAAMHQDILVNPFNLPVYFICARILIQRWNEGGRRQKSFRDDIDLIHLTLERASQKWPRLAEKYTGLIMSDLRRTERIAERATERDGLPGGLGGGGILRQQPSMGYLVAETSRFNVTERPVTEERDVMMAD</sequence>
<keyword evidence="9" id="KW-1185">Reference proteome</keyword>
<evidence type="ECO:0000256" key="4">
    <source>
        <dbReference type="ARBA" id="ARBA00023163"/>
    </source>
</evidence>
<evidence type="ECO:0000313" key="9">
    <source>
        <dbReference type="Proteomes" id="UP000275078"/>
    </source>
</evidence>
<dbReference type="GO" id="GO:0006351">
    <property type="term" value="P:DNA-templated transcription"/>
    <property type="evidence" value="ECO:0007669"/>
    <property type="project" value="InterPro"/>
</dbReference>
<gene>
    <name evidence="8" type="ORF">BJ508DRAFT_310702</name>
</gene>
<reference evidence="8 9" key="1">
    <citation type="journal article" date="2018" name="Nat. Ecol. Evol.">
        <title>Pezizomycetes genomes reveal the molecular basis of ectomycorrhizal truffle lifestyle.</title>
        <authorList>
            <person name="Murat C."/>
            <person name="Payen T."/>
            <person name="Noel B."/>
            <person name="Kuo A."/>
            <person name="Morin E."/>
            <person name="Chen J."/>
            <person name="Kohler A."/>
            <person name="Krizsan K."/>
            <person name="Balestrini R."/>
            <person name="Da Silva C."/>
            <person name="Montanini B."/>
            <person name="Hainaut M."/>
            <person name="Levati E."/>
            <person name="Barry K.W."/>
            <person name="Belfiori B."/>
            <person name="Cichocki N."/>
            <person name="Clum A."/>
            <person name="Dockter R.B."/>
            <person name="Fauchery L."/>
            <person name="Guy J."/>
            <person name="Iotti M."/>
            <person name="Le Tacon F."/>
            <person name="Lindquist E.A."/>
            <person name="Lipzen A."/>
            <person name="Malagnac F."/>
            <person name="Mello A."/>
            <person name="Molinier V."/>
            <person name="Miyauchi S."/>
            <person name="Poulain J."/>
            <person name="Riccioni C."/>
            <person name="Rubini A."/>
            <person name="Sitrit Y."/>
            <person name="Splivallo R."/>
            <person name="Traeger S."/>
            <person name="Wang M."/>
            <person name="Zifcakova L."/>
            <person name="Wipf D."/>
            <person name="Zambonelli A."/>
            <person name="Paolocci F."/>
            <person name="Nowrousian M."/>
            <person name="Ottonello S."/>
            <person name="Baldrian P."/>
            <person name="Spatafora J.W."/>
            <person name="Henrissat B."/>
            <person name="Nagy L.G."/>
            <person name="Aury J.M."/>
            <person name="Wincker P."/>
            <person name="Grigoriev I.V."/>
            <person name="Bonfante P."/>
            <person name="Martin F.M."/>
        </authorList>
    </citation>
    <scope>NUCLEOTIDE SEQUENCE [LARGE SCALE GENOMIC DNA]</scope>
    <source>
        <strain evidence="8 9">RN42</strain>
    </source>
</reference>
<dbReference type="InterPro" id="IPR036864">
    <property type="entry name" value="Zn2-C6_fun-type_DNA-bd_sf"/>
</dbReference>
<dbReference type="Gene3D" id="4.10.240.10">
    <property type="entry name" value="Zn(2)-C6 fungal-type DNA-binding domain"/>
    <property type="match status" value="1"/>
</dbReference>
<evidence type="ECO:0000256" key="5">
    <source>
        <dbReference type="ARBA" id="ARBA00023242"/>
    </source>
</evidence>
<accession>A0A3N4HSM5</accession>
<dbReference type="EMBL" id="ML119736">
    <property type="protein sequence ID" value="RPA76853.1"/>
    <property type="molecule type" value="Genomic_DNA"/>
</dbReference>
<dbReference type="SMART" id="SM00906">
    <property type="entry name" value="Fungal_trans"/>
    <property type="match status" value="1"/>
</dbReference>
<feature type="compositionally biased region" description="Polar residues" evidence="6">
    <location>
        <begin position="161"/>
        <end position="170"/>
    </location>
</feature>
<evidence type="ECO:0000259" key="7">
    <source>
        <dbReference type="PROSITE" id="PS50048"/>
    </source>
</evidence>
<dbReference type="InterPro" id="IPR001138">
    <property type="entry name" value="Zn2Cys6_DnaBD"/>
</dbReference>
<feature type="region of interest" description="Disordered" evidence="6">
    <location>
        <begin position="69"/>
        <end position="104"/>
    </location>
</feature>
<dbReference type="GO" id="GO:0003677">
    <property type="term" value="F:DNA binding"/>
    <property type="evidence" value="ECO:0007669"/>
    <property type="project" value="InterPro"/>
</dbReference>
<dbReference type="STRING" id="1160509.A0A3N4HSM5"/>
<evidence type="ECO:0000313" key="8">
    <source>
        <dbReference type="EMBL" id="RPA76853.1"/>
    </source>
</evidence>
<name>A0A3N4HSM5_ASCIM</name>
<dbReference type="GO" id="GO:0005634">
    <property type="term" value="C:nucleus"/>
    <property type="evidence" value="ECO:0007669"/>
    <property type="project" value="UniProtKB-SubCell"/>
</dbReference>
<dbReference type="OrthoDB" id="2943660at2759"/>
<keyword evidence="3" id="KW-0805">Transcription regulation</keyword>
<dbReference type="PROSITE" id="PS50048">
    <property type="entry name" value="ZN2_CY6_FUNGAL_2"/>
    <property type="match status" value="1"/>
</dbReference>
<dbReference type="CDD" id="cd00067">
    <property type="entry name" value="GAL4"/>
    <property type="match status" value="1"/>
</dbReference>
<dbReference type="PANTHER" id="PTHR47338">
    <property type="entry name" value="ZN(II)2CYS6 TRANSCRIPTION FACTOR (EUROFUNG)-RELATED"/>
    <property type="match status" value="1"/>
</dbReference>
<feature type="region of interest" description="Disordered" evidence="6">
    <location>
        <begin position="1"/>
        <end position="28"/>
    </location>
</feature>
<feature type="domain" description="Zn(2)-C6 fungal-type" evidence="7">
    <location>
        <begin position="35"/>
        <end position="67"/>
    </location>
</feature>
<comment type="subcellular location">
    <subcellularLocation>
        <location evidence="1">Nucleus</location>
    </subcellularLocation>
</comment>
<dbReference type="GO" id="GO:0008270">
    <property type="term" value="F:zinc ion binding"/>
    <property type="evidence" value="ECO:0007669"/>
    <property type="project" value="InterPro"/>
</dbReference>
<keyword evidence="5" id="KW-0539">Nucleus</keyword>
<organism evidence="8 9">
    <name type="scientific">Ascobolus immersus RN42</name>
    <dbReference type="NCBI Taxonomy" id="1160509"/>
    <lineage>
        <taxon>Eukaryota</taxon>
        <taxon>Fungi</taxon>
        <taxon>Dikarya</taxon>
        <taxon>Ascomycota</taxon>
        <taxon>Pezizomycotina</taxon>
        <taxon>Pezizomycetes</taxon>
        <taxon>Pezizales</taxon>
        <taxon>Ascobolaceae</taxon>
        <taxon>Ascobolus</taxon>
    </lineage>
</organism>
<evidence type="ECO:0000256" key="2">
    <source>
        <dbReference type="ARBA" id="ARBA00022723"/>
    </source>
</evidence>
<dbReference type="Proteomes" id="UP000275078">
    <property type="component" value="Unassembled WGS sequence"/>
</dbReference>